<dbReference type="Gene3D" id="1.25.40.10">
    <property type="entry name" value="Tetratricopeptide repeat domain"/>
    <property type="match status" value="1"/>
</dbReference>
<protein>
    <submittedName>
        <fullName evidence="4">Serine hydrolase</fullName>
    </submittedName>
</protein>
<evidence type="ECO:0000313" key="5">
    <source>
        <dbReference type="Proteomes" id="UP000501802"/>
    </source>
</evidence>
<dbReference type="Gene3D" id="3.40.710.10">
    <property type="entry name" value="DD-peptidase/beta-lactamase superfamily"/>
    <property type="match status" value="1"/>
</dbReference>
<accession>A0A6G9ALQ9</accession>
<proteinExistence type="predicted"/>
<keyword evidence="2" id="KW-0732">Signal</keyword>
<dbReference type="KEGG" id="spib:G8759_12275"/>
<dbReference type="RefSeq" id="WP_167208333.1">
    <property type="nucleotide sequence ID" value="NZ_CP050063.1"/>
</dbReference>
<evidence type="ECO:0000256" key="1">
    <source>
        <dbReference type="PROSITE-ProRule" id="PRU00339"/>
    </source>
</evidence>
<organism evidence="4 5">
    <name type="scientific">Spirosoma aureum</name>
    <dbReference type="NCBI Taxonomy" id="2692134"/>
    <lineage>
        <taxon>Bacteria</taxon>
        <taxon>Pseudomonadati</taxon>
        <taxon>Bacteroidota</taxon>
        <taxon>Cytophagia</taxon>
        <taxon>Cytophagales</taxon>
        <taxon>Cytophagaceae</taxon>
        <taxon>Spirosoma</taxon>
    </lineage>
</organism>
<feature type="signal peptide" evidence="2">
    <location>
        <begin position="1"/>
        <end position="24"/>
    </location>
</feature>
<dbReference type="SUPFAM" id="SSF48452">
    <property type="entry name" value="TPR-like"/>
    <property type="match status" value="1"/>
</dbReference>
<dbReference type="GO" id="GO:0016787">
    <property type="term" value="F:hydrolase activity"/>
    <property type="evidence" value="ECO:0007669"/>
    <property type="project" value="UniProtKB-KW"/>
</dbReference>
<dbReference type="EMBL" id="CP050063">
    <property type="protein sequence ID" value="QIP13350.1"/>
    <property type="molecule type" value="Genomic_DNA"/>
</dbReference>
<evidence type="ECO:0000313" key="4">
    <source>
        <dbReference type="EMBL" id="QIP13350.1"/>
    </source>
</evidence>
<name>A0A6G9ALQ9_9BACT</name>
<dbReference type="InterPro" id="IPR019734">
    <property type="entry name" value="TPR_rpt"/>
</dbReference>
<dbReference type="InterPro" id="IPR011990">
    <property type="entry name" value="TPR-like_helical_dom_sf"/>
</dbReference>
<evidence type="ECO:0000259" key="3">
    <source>
        <dbReference type="Pfam" id="PF00144"/>
    </source>
</evidence>
<dbReference type="PROSITE" id="PS50005">
    <property type="entry name" value="TPR"/>
    <property type="match status" value="1"/>
</dbReference>
<feature type="chain" id="PRO_5026209480" evidence="2">
    <location>
        <begin position="25"/>
        <end position="514"/>
    </location>
</feature>
<dbReference type="Pfam" id="PF00144">
    <property type="entry name" value="Beta-lactamase"/>
    <property type="match status" value="1"/>
</dbReference>
<dbReference type="AlphaFoldDB" id="A0A6G9ALQ9"/>
<feature type="repeat" description="TPR" evidence="1">
    <location>
        <begin position="466"/>
        <end position="499"/>
    </location>
</feature>
<sequence>MKTKTMIKHVLGLLLMGLSRPNFAQLPAQTQHPKVSRIDSFITTLADHRLFNGSILVAEHGKIIYQKSVGYADFGRRILNTDTTHFNLASLSKPFTAIAVLQLVQKGNIKVDDALAIHFPDFPYPTVTIRHLLTHTSGLPILERQEDSYIIAHPDELISSQKVYTHLVEQKKPLLSQPGDTWRYNNTNYVVLAMLVEKISRLSFATYLKKNVFTPAGMTGTYVREAGMRNTVRYTRPTQYMSAYLNVDSLDHNQFYTYYQLGSLAGPGNVVSTIQDLWRFDQTLLTGKLISPALLEEAFQPVTLTNGKVYHMGSSSRSYGLGWSLYSSKTEPVNKFIFHDGHIVGLTTFLHHNLTNDQTILFYDNTDNNPIQVMVSVSNLLNDLAPLNIQLRQSLVRVYGEALVTKGPDHAISKFNELKDDSTHYYLDELEMNRLGFDLLKAALPNHNELSLEAFKLNTLLYPKSGNTYDSYAIALAQTGKKEEAISMYRKSIQLWPDNKDGKKALQKLVGQEE</sequence>
<reference evidence="4 5" key="1">
    <citation type="submission" date="2020-03" db="EMBL/GenBank/DDBJ databases">
        <authorList>
            <person name="Kim M.K."/>
        </authorList>
    </citation>
    <scope>NUCLEOTIDE SEQUENCE [LARGE SCALE GENOMIC DNA]</scope>
    <source>
        <strain evidence="4 5">BT328</strain>
    </source>
</reference>
<dbReference type="PANTHER" id="PTHR46825">
    <property type="entry name" value="D-ALANYL-D-ALANINE-CARBOXYPEPTIDASE/ENDOPEPTIDASE AMPH"/>
    <property type="match status" value="1"/>
</dbReference>
<keyword evidence="5" id="KW-1185">Reference proteome</keyword>
<dbReference type="InterPro" id="IPR012338">
    <property type="entry name" value="Beta-lactam/transpept-like"/>
</dbReference>
<keyword evidence="1" id="KW-0802">TPR repeat</keyword>
<dbReference type="InterPro" id="IPR050491">
    <property type="entry name" value="AmpC-like"/>
</dbReference>
<dbReference type="InterPro" id="IPR001466">
    <property type="entry name" value="Beta-lactam-related"/>
</dbReference>
<evidence type="ECO:0000256" key="2">
    <source>
        <dbReference type="SAM" id="SignalP"/>
    </source>
</evidence>
<dbReference type="PANTHER" id="PTHR46825:SF9">
    <property type="entry name" value="BETA-LACTAMASE-RELATED DOMAIN-CONTAINING PROTEIN"/>
    <property type="match status" value="1"/>
</dbReference>
<dbReference type="Proteomes" id="UP000501802">
    <property type="component" value="Chromosome"/>
</dbReference>
<keyword evidence="4" id="KW-0378">Hydrolase</keyword>
<dbReference type="SUPFAM" id="SSF56601">
    <property type="entry name" value="beta-lactamase/transpeptidase-like"/>
    <property type="match status" value="1"/>
</dbReference>
<feature type="domain" description="Beta-lactamase-related" evidence="3">
    <location>
        <begin position="42"/>
        <end position="367"/>
    </location>
</feature>
<gene>
    <name evidence="4" type="ORF">G8759_12275</name>
</gene>